<protein>
    <submittedName>
        <fullName evidence="1">Protein of uncharacterized function (DUF1499)</fullName>
    </submittedName>
</protein>
<dbReference type="Proteomes" id="UP000095454">
    <property type="component" value="Unassembled WGS sequence"/>
</dbReference>
<dbReference type="EMBL" id="CZAQ01000007">
    <property type="protein sequence ID" value="CUO94893.1"/>
    <property type="molecule type" value="Genomic_DNA"/>
</dbReference>
<name>A0A174J5I9_9ACTN</name>
<evidence type="ECO:0000313" key="2">
    <source>
        <dbReference type="Proteomes" id="UP000095454"/>
    </source>
</evidence>
<accession>A0A174J5I9</accession>
<dbReference type="AlphaFoldDB" id="A0A174J5I9"/>
<evidence type="ECO:0000313" key="1">
    <source>
        <dbReference type="EMBL" id="CUO94893.1"/>
    </source>
</evidence>
<gene>
    <name evidence="1" type="ORF">ERS852514_00605</name>
</gene>
<organism evidence="1 2">
    <name type="scientific">Collinsella aerofaciens</name>
    <dbReference type="NCBI Taxonomy" id="74426"/>
    <lineage>
        <taxon>Bacteria</taxon>
        <taxon>Bacillati</taxon>
        <taxon>Actinomycetota</taxon>
        <taxon>Coriobacteriia</taxon>
        <taxon>Coriobacteriales</taxon>
        <taxon>Coriobacteriaceae</taxon>
        <taxon>Collinsella</taxon>
    </lineage>
</organism>
<reference evidence="1 2" key="1">
    <citation type="submission" date="2015-09" db="EMBL/GenBank/DDBJ databases">
        <authorList>
            <consortium name="Pathogen Informatics"/>
        </authorList>
    </citation>
    <scope>NUCLEOTIDE SEQUENCE [LARGE SCALE GENOMIC DNA]</scope>
    <source>
        <strain evidence="1 2">2789STDY5834902</strain>
    </source>
</reference>
<sequence length="123" mass="13065">MGFADQQLQLQVPYSPDDTFNALKAAMEKLPKVKVDSASPTTRTVAAEIGMSLWSWGENISISVVPVEGGSGVTVKSSSKVRANVLNGGKNAKNIAKIVDALSKELERYPQVSQTIETLADSG</sequence>
<dbReference type="RefSeq" id="WP_055250926.1">
    <property type="nucleotide sequence ID" value="NZ_CABIXX010000007.1"/>
</dbReference>
<proteinExistence type="predicted"/>